<protein>
    <submittedName>
        <fullName evidence="1">Uncharacterized protein</fullName>
    </submittedName>
</protein>
<dbReference type="EMBL" id="DSUJ01000011">
    <property type="protein sequence ID" value="HFI92760.1"/>
    <property type="molecule type" value="Genomic_DNA"/>
</dbReference>
<gene>
    <name evidence="1" type="ORF">ENS31_14670</name>
</gene>
<organism evidence="1">
    <name type="scientific">Ignavibacterium album</name>
    <dbReference type="NCBI Taxonomy" id="591197"/>
    <lineage>
        <taxon>Bacteria</taxon>
        <taxon>Pseudomonadati</taxon>
        <taxon>Ignavibacteriota</taxon>
        <taxon>Ignavibacteria</taxon>
        <taxon>Ignavibacteriales</taxon>
        <taxon>Ignavibacteriaceae</taxon>
        <taxon>Ignavibacterium</taxon>
    </lineage>
</organism>
<proteinExistence type="predicted"/>
<reference evidence="1" key="1">
    <citation type="journal article" date="2020" name="mSystems">
        <title>Genome- and Community-Level Interaction Insights into Carbon Utilization and Element Cycling Functions of Hydrothermarchaeota in Hydrothermal Sediment.</title>
        <authorList>
            <person name="Zhou Z."/>
            <person name="Liu Y."/>
            <person name="Xu W."/>
            <person name="Pan J."/>
            <person name="Luo Z.H."/>
            <person name="Li M."/>
        </authorList>
    </citation>
    <scope>NUCLEOTIDE SEQUENCE [LARGE SCALE GENOMIC DNA]</scope>
    <source>
        <strain evidence="1">SpSt-479</strain>
    </source>
</reference>
<dbReference type="AlphaFoldDB" id="A0A7V2ZMM6"/>
<accession>A0A7V2ZMM6</accession>
<name>A0A7V2ZMM6_9BACT</name>
<evidence type="ECO:0000313" key="1">
    <source>
        <dbReference type="EMBL" id="HFI92760.1"/>
    </source>
</evidence>
<comment type="caution">
    <text evidence="1">The sequence shown here is derived from an EMBL/GenBank/DDBJ whole genome shotgun (WGS) entry which is preliminary data.</text>
</comment>
<sequence>MELIKLFESKSQEIIDAALSSLKRAQLKSYSKNSEQENKMRLINLLSLIINCIRDKNLLPMSEYAGKIAKERFENGFDLYEVQTAFNVLEEELWNRVIENIEPQNLGEALGLVSTVLGAGKETLAINYVELASKQKPKRLNLEELFNR</sequence>